<evidence type="ECO:0000313" key="1">
    <source>
        <dbReference type="EMBL" id="PYI02014.1"/>
    </source>
</evidence>
<organism evidence="1 2">
    <name type="scientific">Aspergillus sclerotiicarbonarius (strain CBS 121057 / IBT 28362)</name>
    <dbReference type="NCBI Taxonomy" id="1448318"/>
    <lineage>
        <taxon>Eukaryota</taxon>
        <taxon>Fungi</taxon>
        <taxon>Dikarya</taxon>
        <taxon>Ascomycota</taxon>
        <taxon>Pezizomycotina</taxon>
        <taxon>Eurotiomycetes</taxon>
        <taxon>Eurotiomycetidae</taxon>
        <taxon>Eurotiales</taxon>
        <taxon>Aspergillaceae</taxon>
        <taxon>Aspergillus</taxon>
        <taxon>Aspergillus subgen. Circumdati</taxon>
    </lineage>
</organism>
<evidence type="ECO:0000313" key="2">
    <source>
        <dbReference type="Proteomes" id="UP000248423"/>
    </source>
</evidence>
<name>A0A319EDX2_ASPSB</name>
<dbReference type="OrthoDB" id="5418574at2759"/>
<sequence length="177" mass="20083">MSLITDEILLRLWEKAQGQPSDEWASAKLWSHLWGKHFFAEKNWVVSQETPPEGNGRRRVDITIEYMGSDKNLAVLAFHEAKALSAGPQDVEDAERQAYDACMRYLGEHPDLQFVYAFTSFGTKGRAWLCRPEDDYLAPLFGSDDLAEREQYIEVNSSDASLIKRAVQAMRAAPPVM</sequence>
<gene>
    <name evidence="1" type="ORF">BO78DRAFT_400855</name>
</gene>
<keyword evidence="2" id="KW-1185">Reference proteome</keyword>
<accession>A0A319EDX2</accession>
<dbReference type="AlphaFoldDB" id="A0A319EDX2"/>
<proteinExistence type="predicted"/>
<dbReference type="EMBL" id="KZ826402">
    <property type="protein sequence ID" value="PYI02014.1"/>
    <property type="molecule type" value="Genomic_DNA"/>
</dbReference>
<reference evidence="1 2" key="1">
    <citation type="submission" date="2018-02" db="EMBL/GenBank/DDBJ databases">
        <title>The genomes of Aspergillus section Nigri reveals drivers in fungal speciation.</title>
        <authorList>
            <consortium name="DOE Joint Genome Institute"/>
            <person name="Vesth T.C."/>
            <person name="Nybo J."/>
            <person name="Theobald S."/>
            <person name="Brandl J."/>
            <person name="Frisvad J.C."/>
            <person name="Nielsen K.F."/>
            <person name="Lyhne E.K."/>
            <person name="Kogle M.E."/>
            <person name="Kuo A."/>
            <person name="Riley R."/>
            <person name="Clum A."/>
            <person name="Nolan M."/>
            <person name="Lipzen A."/>
            <person name="Salamov A."/>
            <person name="Henrissat B."/>
            <person name="Wiebenga A."/>
            <person name="De vries R.P."/>
            <person name="Grigoriev I.V."/>
            <person name="Mortensen U.H."/>
            <person name="Andersen M.R."/>
            <person name="Baker S.E."/>
        </authorList>
    </citation>
    <scope>NUCLEOTIDE SEQUENCE [LARGE SCALE GENOMIC DNA]</scope>
    <source>
        <strain evidence="1 2">CBS 121057</strain>
    </source>
</reference>
<dbReference type="VEuPathDB" id="FungiDB:BO78DRAFT_400855"/>
<dbReference type="Proteomes" id="UP000248423">
    <property type="component" value="Unassembled WGS sequence"/>
</dbReference>
<protein>
    <submittedName>
        <fullName evidence="1">Uncharacterized protein</fullName>
    </submittedName>
</protein>